<accession>A0A0A9F7J4</accession>
<sequence>MVCLLLDYLQVPQLLYNILPCNLHSLDFLDQESHLEWVYTLDSSHLGEASFSHCGEGQRTSCSGQKPHP</sequence>
<protein>
    <submittedName>
        <fullName evidence="1">Uncharacterized protein</fullName>
    </submittedName>
</protein>
<organism evidence="1">
    <name type="scientific">Arundo donax</name>
    <name type="common">Giant reed</name>
    <name type="synonym">Donax arundinaceus</name>
    <dbReference type="NCBI Taxonomy" id="35708"/>
    <lineage>
        <taxon>Eukaryota</taxon>
        <taxon>Viridiplantae</taxon>
        <taxon>Streptophyta</taxon>
        <taxon>Embryophyta</taxon>
        <taxon>Tracheophyta</taxon>
        <taxon>Spermatophyta</taxon>
        <taxon>Magnoliopsida</taxon>
        <taxon>Liliopsida</taxon>
        <taxon>Poales</taxon>
        <taxon>Poaceae</taxon>
        <taxon>PACMAD clade</taxon>
        <taxon>Arundinoideae</taxon>
        <taxon>Arundineae</taxon>
        <taxon>Arundo</taxon>
    </lineage>
</organism>
<reference evidence="1" key="2">
    <citation type="journal article" date="2015" name="Data Brief">
        <title>Shoot transcriptome of the giant reed, Arundo donax.</title>
        <authorList>
            <person name="Barrero R.A."/>
            <person name="Guerrero F.D."/>
            <person name="Moolhuijzen P."/>
            <person name="Goolsby J.A."/>
            <person name="Tidwell J."/>
            <person name="Bellgard S.E."/>
            <person name="Bellgard M.I."/>
        </authorList>
    </citation>
    <scope>NUCLEOTIDE SEQUENCE</scope>
    <source>
        <tissue evidence="1">Shoot tissue taken approximately 20 cm above the soil surface</tissue>
    </source>
</reference>
<dbReference type="EMBL" id="GBRH01190732">
    <property type="protein sequence ID" value="JAE07164.1"/>
    <property type="molecule type" value="Transcribed_RNA"/>
</dbReference>
<reference evidence="1" key="1">
    <citation type="submission" date="2014-09" db="EMBL/GenBank/DDBJ databases">
        <authorList>
            <person name="Magalhaes I.L.F."/>
            <person name="Oliveira U."/>
            <person name="Santos F.R."/>
            <person name="Vidigal T.H.D.A."/>
            <person name="Brescovit A.D."/>
            <person name="Santos A.J."/>
        </authorList>
    </citation>
    <scope>NUCLEOTIDE SEQUENCE</scope>
    <source>
        <tissue evidence="1">Shoot tissue taken approximately 20 cm above the soil surface</tissue>
    </source>
</reference>
<name>A0A0A9F7J4_ARUDO</name>
<evidence type="ECO:0000313" key="1">
    <source>
        <dbReference type="EMBL" id="JAE07164.1"/>
    </source>
</evidence>
<proteinExistence type="predicted"/>
<dbReference type="AlphaFoldDB" id="A0A0A9F7J4"/>